<dbReference type="PANTHER" id="PTHR43436:SF1">
    <property type="entry name" value="TRANSCRIPTIONAL REGULATORY PROTEIN"/>
    <property type="match status" value="1"/>
</dbReference>
<dbReference type="SUPFAM" id="SSF46689">
    <property type="entry name" value="Homeodomain-like"/>
    <property type="match status" value="2"/>
</dbReference>
<dbReference type="AlphaFoldDB" id="A0A1G5NEN7"/>
<dbReference type="InterPro" id="IPR009057">
    <property type="entry name" value="Homeodomain-like_sf"/>
</dbReference>
<evidence type="ECO:0000313" key="5">
    <source>
        <dbReference type="Proteomes" id="UP000199347"/>
    </source>
</evidence>
<evidence type="ECO:0000313" key="4">
    <source>
        <dbReference type="EMBL" id="SCZ35855.1"/>
    </source>
</evidence>
<dbReference type="RefSeq" id="WP_092812049.1">
    <property type="nucleotide sequence ID" value="NZ_FMVW01000003.1"/>
</dbReference>
<sequence>MPESLAGLDALSALIRRHCDGHRCQTPVPGLTLVRSDGMTLPTASIYEPLLCVIAGGAKRAMLGDKLFEYGEGNYLVVSVDLPVVGEIYKASREEPYLALAVRLDPKLLAAMLLEMGDGEAETTLAPGLSVSLLTPELLDPIVRFVRLLDRPRDIRILAPLIEREIVYRLMRGPQGGTLRQIALSDSRLSQISRAIAWIKQRFDHPLKIEDAADIAGMSASSFHRHFKAVTAMSPLQYQKQLRLQRARHLLLTQNADAGSVSFAVGYVSPSQFSREYARFFGAPPARDAARLRASALDDAQLTDPL</sequence>
<dbReference type="Gene3D" id="1.10.10.60">
    <property type="entry name" value="Homeodomain-like"/>
    <property type="match status" value="2"/>
</dbReference>
<dbReference type="Pfam" id="PF06719">
    <property type="entry name" value="AraC_N"/>
    <property type="match status" value="1"/>
</dbReference>
<dbReference type="EMBL" id="FMVW01000003">
    <property type="protein sequence ID" value="SCZ35855.1"/>
    <property type="molecule type" value="Genomic_DNA"/>
</dbReference>
<protein>
    <submittedName>
        <fullName evidence="4">Helix-turn-helix domain-containing protein</fullName>
    </submittedName>
</protein>
<dbReference type="STRING" id="1120955.SAMN03080610_01979"/>
<dbReference type="SMART" id="SM00342">
    <property type="entry name" value="HTH_ARAC"/>
    <property type="match status" value="1"/>
</dbReference>
<dbReference type="Pfam" id="PF12833">
    <property type="entry name" value="HTH_18"/>
    <property type="match status" value="1"/>
</dbReference>
<dbReference type="Proteomes" id="UP000199347">
    <property type="component" value="Unassembled WGS sequence"/>
</dbReference>
<dbReference type="InterPro" id="IPR018060">
    <property type="entry name" value="HTH_AraC"/>
</dbReference>
<evidence type="ECO:0000259" key="3">
    <source>
        <dbReference type="PROSITE" id="PS01124"/>
    </source>
</evidence>
<dbReference type="GO" id="GO:0043565">
    <property type="term" value="F:sequence-specific DNA binding"/>
    <property type="evidence" value="ECO:0007669"/>
    <property type="project" value="InterPro"/>
</dbReference>
<evidence type="ECO:0000256" key="2">
    <source>
        <dbReference type="ARBA" id="ARBA00023163"/>
    </source>
</evidence>
<dbReference type="GO" id="GO:0003700">
    <property type="term" value="F:DNA-binding transcription factor activity"/>
    <property type="evidence" value="ECO:0007669"/>
    <property type="project" value="InterPro"/>
</dbReference>
<evidence type="ECO:0000256" key="1">
    <source>
        <dbReference type="ARBA" id="ARBA00023015"/>
    </source>
</evidence>
<dbReference type="PROSITE" id="PS01124">
    <property type="entry name" value="HTH_ARAC_FAMILY_2"/>
    <property type="match status" value="1"/>
</dbReference>
<dbReference type="OrthoDB" id="9802263at2"/>
<keyword evidence="2" id="KW-0804">Transcription</keyword>
<dbReference type="PANTHER" id="PTHR43436">
    <property type="entry name" value="ARAC-FAMILY TRANSCRIPTIONAL REGULATOR"/>
    <property type="match status" value="1"/>
</dbReference>
<dbReference type="InterPro" id="IPR009594">
    <property type="entry name" value="Tscrpt_reg_HTH_AraC_N"/>
</dbReference>
<proteinExistence type="predicted"/>
<feature type="domain" description="HTH araC/xylS-type" evidence="3">
    <location>
        <begin position="193"/>
        <end position="291"/>
    </location>
</feature>
<accession>A0A1G5NEN7</accession>
<name>A0A1G5NEN7_AFIMA</name>
<gene>
    <name evidence="4" type="ORF">SAMN03080610_01979</name>
</gene>
<keyword evidence="1" id="KW-0805">Transcription regulation</keyword>
<reference evidence="4 5" key="1">
    <citation type="submission" date="2016-10" db="EMBL/GenBank/DDBJ databases">
        <authorList>
            <person name="de Groot N.N."/>
        </authorList>
    </citation>
    <scope>NUCLEOTIDE SEQUENCE [LARGE SCALE GENOMIC DNA]</scope>
    <source>
        <strain evidence="4 5">DSM 2698</strain>
    </source>
</reference>
<organism evidence="4 5">
    <name type="scientific">Afifella marina DSM 2698</name>
    <dbReference type="NCBI Taxonomy" id="1120955"/>
    <lineage>
        <taxon>Bacteria</taxon>
        <taxon>Pseudomonadati</taxon>
        <taxon>Pseudomonadota</taxon>
        <taxon>Alphaproteobacteria</taxon>
        <taxon>Hyphomicrobiales</taxon>
        <taxon>Afifellaceae</taxon>
        <taxon>Afifella</taxon>
    </lineage>
</organism>
<keyword evidence="5" id="KW-1185">Reference proteome</keyword>